<dbReference type="Proteomes" id="UP000290365">
    <property type="component" value="Chromosome"/>
</dbReference>
<dbReference type="InterPro" id="IPR000073">
    <property type="entry name" value="AB_hydrolase_1"/>
</dbReference>
<dbReference type="Pfam" id="PF00561">
    <property type="entry name" value="Abhydrolase_1"/>
    <property type="match status" value="1"/>
</dbReference>
<dbReference type="PANTHER" id="PTHR43265">
    <property type="entry name" value="ESTERASE ESTD"/>
    <property type="match status" value="1"/>
</dbReference>
<keyword evidence="1" id="KW-0732">Signal</keyword>
<feature type="domain" description="AB hydrolase-1" evidence="2">
    <location>
        <begin position="66"/>
        <end position="356"/>
    </location>
</feature>
<evidence type="ECO:0000256" key="1">
    <source>
        <dbReference type="SAM" id="SignalP"/>
    </source>
</evidence>
<sequence length="389" mass="42663">MKRFGISLFACILLISILTLTRAHASTTSRPADKQPAYNAEKFSINLGDFQTPAELDYPRGSKRAPVVLLIHGAGPQDLEANVIGDSDGKFRSHIFSDIANSLTAHGFAVMRYNKHYITSANKISDLAKYSKLDMKQLLIDANKVLQYVKNDAHIDAKRMYLYGWSEGSMIASNMAISHPEIAGLILQGAISGSPKDTLLFQARQAFIPYVRPFASKGLLDRTALQKAWTGNGGFPAKEVLGYVTSDPASGDFTPNPAFDLNHDGKLDIDHELYPTFPAFIDKALLPSGLFHMYGTGHVLPSVSEQASKLKLPVLILQGRQDGNTPAYGAKRIDTIVDQNGNRDHTLHMYAHLGHSLGVTPGPAYDNMLPIAQQPLSDINDWLQKHNAR</sequence>
<dbReference type="RefSeq" id="WP_129885660.1">
    <property type="nucleotide sequence ID" value="NZ_CP035758.1"/>
</dbReference>
<dbReference type="AlphaFoldDB" id="A0A4V0YY57"/>
<dbReference type="KEGG" id="kbs:EPA93_03240"/>
<evidence type="ECO:0000259" key="2">
    <source>
        <dbReference type="Pfam" id="PF00561"/>
    </source>
</evidence>
<accession>A0A4V0YY57</accession>
<evidence type="ECO:0000313" key="3">
    <source>
        <dbReference type="EMBL" id="QBD75061.1"/>
    </source>
</evidence>
<dbReference type="GO" id="GO:0052689">
    <property type="term" value="F:carboxylic ester hydrolase activity"/>
    <property type="evidence" value="ECO:0007669"/>
    <property type="project" value="TreeGrafter"/>
</dbReference>
<organism evidence="3 4">
    <name type="scientific">Ktedonosporobacter rubrisoli</name>
    <dbReference type="NCBI Taxonomy" id="2509675"/>
    <lineage>
        <taxon>Bacteria</taxon>
        <taxon>Bacillati</taxon>
        <taxon>Chloroflexota</taxon>
        <taxon>Ktedonobacteria</taxon>
        <taxon>Ktedonobacterales</taxon>
        <taxon>Ktedonosporobacteraceae</taxon>
        <taxon>Ktedonosporobacter</taxon>
    </lineage>
</organism>
<dbReference type="OrthoDB" id="9809549at2"/>
<feature type="chain" id="PRO_5020674588" description="AB hydrolase-1 domain-containing protein" evidence="1">
    <location>
        <begin position="26"/>
        <end position="389"/>
    </location>
</feature>
<dbReference type="Gene3D" id="3.40.50.1820">
    <property type="entry name" value="alpha/beta hydrolase"/>
    <property type="match status" value="1"/>
</dbReference>
<feature type="signal peptide" evidence="1">
    <location>
        <begin position="1"/>
        <end position="25"/>
    </location>
</feature>
<name>A0A4V0YY57_KTERU</name>
<protein>
    <recommendedName>
        <fullName evidence="2">AB hydrolase-1 domain-containing protein</fullName>
    </recommendedName>
</protein>
<keyword evidence="4" id="KW-1185">Reference proteome</keyword>
<proteinExistence type="predicted"/>
<dbReference type="PANTHER" id="PTHR43265:SF1">
    <property type="entry name" value="ESTERASE ESTD"/>
    <property type="match status" value="1"/>
</dbReference>
<evidence type="ECO:0000313" key="4">
    <source>
        <dbReference type="Proteomes" id="UP000290365"/>
    </source>
</evidence>
<reference evidence="3 4" key="1">
    <citation type="submission" date="2019-01" db="EMBL/GenBank/DDBJ databases">
        <title>Ktedonosporobacter rubrisoli SCAWS-G2.</title>
        <authorList>
            <person name="Huang Y."/>
            <person name="Yan B."/>
        </authorList>
    </citation>
    <scope>NUCLEOTIDE SEQUENCE [LARGE SCALE GENOMIC DNA]</scope>
    <source>
        <strain evidence="3 4">SCAWS-G2</strain>
    </source>
</reference>
<dbReference type="EMBL" id="CP035758">
    <property type="protein sequence ID" value="QBD75061.1"/>
    <property type="molecule type" value="Genomic_DNA"/>
</dbReference>
<gene>
    <name evidence="3" type="ORF">EPA93_03240</name>
</gene>
<dbReference type="InterPro" id="IPR029058">
    <property type="entry name" value="AB_hydrolase_fold"/>
</dbReference>
<dbReference type="SUPFAM" id="SSF53474">
    <property type="entry name" value="alpha/beta-Hydrolases"/>
    <property type="match status" value="1"/>
</dbReference>
<dbReference type="InterPro" id="IPR053145">
    <property type="entry name" value="AB_hydrolase_Est10"/>
</dbReference>